<sequence length="457" mass="49691">MGDVETAAVLTLRAVVHVQDSPCRVCQPAELCRVPDLTLPDELSFRMVRAQQPKAPGLTTTCPDGPKLIESRGVADSTPRFSSLPPYLPVSFSVQGADSAFFLQETQPQDALRNASLRARIASFFAYKAQQPPVLNASYGPFWAGKAVPPELVRTSSAFGPSSRSAFDWKLKATILRDKIYPSRPKLRELRLDADLAVWLPARPAKQGAVVTAYVTVSGNSTVDAFVLRRGSCSPHHAQCGSGQRSGPGGPEGPVGLLWAELACVASTRTHPSPSPWSGGKLRKLLRAKAFNPTSSWPKAESEHRSFPGTPGRRTGATWKRPNPRPVQCGAGWKVDVEVNTQGHQKDICRPVLFTVNSEQQELWLKTAKVKKGVSILSAQTSEPQQWDVKQEVWNGGKHATATVACQRLGAHNRACGQQSNYHSAWIFCWSESGTEQSPAQSRVRHRAKPSLLQAGG</sequence>
<feature type="domain" description="Transmembrane protein TMEM132 N-terminal" evidence="2">
    <location>
        <begin position="90"/>
        <end position="152"/>
    </location>
</feature>
<accession>A0A091DKY5</accession>
<protein>
    <submittedName>
        <fullName evidence="4">Transmembrane protein 132C</fullName>
    </submittedName>
</protein>
<evidence type="ECO:0000259" key="3">
    <source>
        <dbReference type="Pfam" id="PF23039"/>
    </source>
</evidence>
<feature type="region of interest" description="Disordered" evidence="1">
    <location>
        <begin position="294"/>
        <end position="326"/>
    </location>
</feature>
<dbReference type="InterPro" id="IPR055421">
    <property type="entry name" value="TMEM132_3rd"/>
</dbReference>
<evidence type="ECO:0000313" key="4">
    <source>
        <dbReference type="EMBL" id="KFO23486.1"/>
    </source>
</evidence>
<keyword evidence="4" id="KW-0472">Membrane</keyword>
<dbReference type="InterPro" id="IPR026307">
    <property type="entry name" value="TMEM132"/>
</dbReference>
<evidence type="ECO:0000259" key="2">
    <source>
        <dbReference type="Pfam" id="PF15705"/>
    </source>
</evidence>
<organism evidence="4 5">
    <name type="scientific">Fukomys damarensis</name>
    <name type="common">Damaraland mole rat</name>
    <name type="synonym">Cryptomys damarensis</name>
    <dbReference type="NCBI Taxonomy" id="885580"/>
    <lineage>
        <taxon>Eukaryota</taxon>
        <taxon>Metazoa</taxon>
        <taxon>Chordata</taxon>
        <taxon>Craniata</taxon>
        <taxon>Vertebrata</taxon>
        <taxon>Euteleostomi</taxon>
        <taxon>Mammalia</taxon>
        <taxon>Eutheria</taxon>
        <taxon>Euarchontoglires</taxon>
        <taxon>Glires</taxon>
        <taxon>Rodentia</taxon>
        <taxon>Hystricomorpha</taxon>
        <taxon>Bathyergidae</taxon>
        <taxon>Fukomys</taxon>
    </lineage>
</organism>
<evidence type="ECO:0000313" key="5">
    <source>
        <dbReference type="Proteomes" id="UP000028990"/>
    </source>
</evidence>
<dbReference type="PANTHER" id="PTHR13388:SF4">
    <property type="entry name" value="TRANSMEMBRANE PROTEIN 132C"/>
    <property type="match status" value="1"/>
</dbReference>
<dbReference type="AlphaFoldDB" id="A0A091DKY5"/>
<keyword evidence="4" id="KW-0812">Transmembrane</keyword>
<gene>
    <name evidence="4" type="ORF">H920_15058</name>
</gene>
<feature type="domain" description="Transmembrane protein TMEM132 cohesin-like" evidence="3">
    <location>
        <begin position="352"/>
        <end position="414"/>
    </location>
</feature>
<feature type="domain" description="Transmembrane protein TMEM132 cohesin-like" evidence="3">
    <location>
        <begin position="186"/>
        <end position="229"/>
    </location>
</feature>
<dbReference type="Proteomes" id="UP000028990">
    <property type="component" value="Unassembled WGS sequence"/>
</dbReference>
<dbReference type="Pfam" id="PF15705">
    <property type="entry name" value="TMEM132_N"/>
    <property type="match status" value="1"/>
</dbReference>
<evidence type="ECO:0000256" key="1">
    <source>
        <dbReference type="SAM" id="MobiDB-lite"/>
    </source>
</evidence>
<keyword evidence="5" id="KW-1185">Reference proteome</keyword>
<dbReference type="Pfam" id="PF23039">
    <property type="entry name" value="TMEM132_3rd"/>
    <property type="match status" value="2"/>
</dbReference>
<dbReference type="InterPro" id="IPR031435">
    <property type="entry name" value="TMEM132_N"/>
</dbReference>
<dbReference type="EMBL" id="KN123762">
    <property type="protein sequence ID" value="KFO23486.1"/>
    <property type="molecule type" value="Genomic_DNA"/>
</dbReference>
<reference evidence="4 5" key="1">
    <citation type="submission" date="2013-11" db="EMBL/GenBank/DDBJ databases">
        <title>The Damaraland mole rat (Fukomys damarensis) genome and evolution of African mole rats.</title>
        <authorList>
            <person name="Gladyshev V.N."/>
            <person name="Fang X."/>
        </authorList>
    </citation>
    <scope>NUCLEOTIDE SEQUENCE [LARGE SCALE GENOMIC DNA]</scope>
    <source>
        <tissue evidence="4">Liver</tissue>
    </source>
</reference>
<dbReference type="PANTHER" id="PTHR13388">
    <property type="entry name" value="DETONATOR, ISOFORM E"/>
    <property type="match status" value="1"/>
</dbReference>
<proteinExistence type="predicted"/>
<feature type="region of interest" description="Disordered" evidence="1">
    <location>
        <begin position="435"/>
        <end position="457"/>
    </location>
</feature>
<name>A0A091DKY5_FUKDA</name>